<keyword evidence="1" id="KW-0472">Membrane</keyword>
<comment type="caution">
    <text evidence="2">The sequence shown here is derived from an EMBL/GenBank/DDBJ whole genome shotgun (WGS) entry which is preliminary data.</text>
</comment>
<organism evidence="2 3">
    <name type="scientific">Phaeodactylibacter xiamenensis</name>
    <dbReference type="NCBI Taxonomy" id="1524460"/>
    <lineage>
        <taxon>Bacteria</taxon>
        <taxon>Pseudomonadati</taxon>
        <taxon>Bacteroidota</taxon>
        <taxon>Saprospiria</taxon>
        <taxon>Saprospirales</taxon>
        <taxon>Haliscomenobacteraceae</taxon>
        <taxon>Phaeodactylibacter</taxon>
    </lineage>
</organism>
<dbReference type="OrthoDB" id="9874916at2"/>
<keyword evidence="3" id="KW-1185">Reference proteome</keyword>
<evidence type="ECO:0000313" key="2">
    <source>
        <dbReference type="EMBL" id="KGE87076.1"/>
    </source>
</evidence>
<dbReference type="EMBL" id="JPOS01000039">
    <property type="protein sequence ID" value="KGE87076.1"/>
    <property type="molecule type" value="Genomic_DNA"/>
</dbReference>
<name>A0A098S4U0_9BACT</name>
<keyword evidence="1" id="KW-0812">Transmembrane</keyword>
<sequence>METTLLKTFEAAGAASNVTLILALLATFAGLAGTVLLLRKPAPRGQHNQRMLIAMLLFFMFLIGASTAFFTWMRTNRLQPVLIYSNAVVTSYGKVAFEDLGNAKIMLDQQNSPFSNLSQKSTRILAIIEKDGKTHALSEEDYPVEDILRALRSAVKEWKEGAKSTPSAG</sequence>
<dbReference type="RefSeq" id="WP_044223780.1">
    <property type="nucleotide sequence ID" value="NZ_JBKAGJ010000008.1"/>
</dbReference>
<feature type="transmembrane region" description="Helical" evidence="1">
    <location>
        <begin position="20"/>
        <end position="39"/>
    </location>
</feature>
<gene>
    <name evidence="2" type="ORF">IX84_18890</name>
</gene>
<proteinExistence type="predicted"/>
<dbReference type="Proteomes" id="UP000029736">
    <property type="component" value="Unassembled WGS sequence"/>
</dbReference>
<accession>A0A098S4U0</accession>
<protein>
    <submittedName>
        <fullName evidence="2">Uncharacterized protein</fullName>
    </submittedName>
</protein>
<evidence type="ECO:0000313" key="3">
    <source>
        <dbReference type="Proteomes" id="UP000029736"/>
    </source>
</evidence>
<dbReference type="AlphaFoldDB" id="A0A098S4U0"/>
<evidence type="ECO:0000256" key="1">
    <source>
        <dbReference type="SAM" id="Phobius"/>
    </source>
</evidence>
<feature type="transmembrane region" description="Helical" evidence="1">
    <location>
        <begin position="51"/>
        <end position="73"/>
    </location>
</feature>
<reference evidence="2 3" key="1">
    <citation type="journal article" date="2014" name="Int. J. Syst. Evol. Microbiol.">
        <title>Phaeodactylibacter xiamenensis gen. nov., sp. nov., a member of the family Saprospiraceae isolated from the marine alga Phaeodactylum tricornutum.</title>
        <authorList>
            <person name="Chen Z.Jr."/>
            <person name="Lei X."/>
            <person name="Lai Q."/>
            <person name="Li Y."/>
            <person name="Zhang B."/>
            <person name="Zhang J."/>
            <person name="Zhang H."/>
            <person name="Yang L."/>
            <person name="Zheng W."/>
            <person name="Tian Y."/>
            <person name="Yu Z."/>
            <person name="Xu H.Jr."/>
            <person name="Zheng T."/>
        </authorList>
    </citation>
    <scope>NUCLEOTIDE SEQUENCE [LARGE SCALE GENOMIC DNA]</scope>
    <source>
        <strain evidence="2 3">KD52</strain>
    </source>
</reference>
<keyword evidence="1" id="KW-1133">Transmembrane helix</keyword>